<sequence>LAKGNLEIRKLQKAIKDINKVFQKLRKKGELIDPRDKKDLKTIQELYETDLNIQL</sequence>
<dbReference type="Proteomes" id="UP000789901">
    <property type="component" value="Unassembled WGS sequence"/>
</dbReference>
<proteinExistence type="predicted"/>
<dbReference type="EMBL" id="CAJVQB010049591">
    <property type="protein sequence ID" value="CAG8834538.1"/>
    <property type="molecule type" value="Genomic_DNA"/>
</dbReference>
<keyword evidence="2" id="KW-1185">Reference proteome</keyword>
<reference evidence="1 2" key="1">
    <citation type="submission" date="2021-06" db="EMBL/GenBank/DDBJ databases">
        <authorList>
            <person name="Kallberg Y."/>
            <person name="Tangrot J."/>
            <person name="Rosling A."/>
        </authorList>
    </citation>
    <scope>NUCLEOTIDE SEQUENCE [LARGE SCALE GENOMIC DNA]</scope>
    <source>
        <strain evidence="1 2">120-4 pot B 10/14</strain>
    </source>
</reference>
<protein>
    <submittedName>
        <fullName evidence="1">11639_t:CDS:1</fullName>
    </submittedName>
</protein>
<accession>A0ABN7WKI6</accession>
<feature type="non-terminal residue" evidence="1">
    <location>
        <position position="1"/>
    </location>
</feature>
<evidence type="ECO:0000313" key="1">
    <source>
        <dbReference type="EMBL" id="CAG8834538.1"/>
    </source>
</evidence>
<organism evidence="1 2">
    <name type="scientific">Gigaspora margarita</name>
    <dbReference type="NCBI Taxonomy" id="4874"/>
    <lineage>
        <taxon>Eukaryota</taxon>
        <taxon>Fungi</taxon>
        <taxon>Fungi incertae sedis</taxon>
        <taxon>Mucoromycota</taxon>
        <taxon>Glomeromycotina</taxon>
        <taxon>Glomeromycetes</taxon>
        <taxon>Diversisporales</taxon>
        <taxon>Gigasporaceae</taxon>
        <taxon>Gigaspora</taxon>
    </lineage>
</organism>
<feature type="non-terminal residue" evidence="1">
    <location>
        <position position="55"/>
    </location>
</feature>
<comment type="caution">
    <text evidence="1">The sequence shown here is derived from an EMBL/GenBank/DDBJ whole genome shotgun (WGS) entry which is preliminary data.</text>
</comment>
<evidence type="ECO:0000313" key="2">
    <source>
        <dbReference type="Proteomes" id="UP000789901"/>
    </source>
</evidence>
<gene>
    <name evidence="1" type="ORF">GMARGA_LOCUS32110</name>
</gene>
<name>A0ABN7WKI6_GIGMA</name>